<dbReference type="GO" id="GO:0005524">
    <property type="term" value="F:ATP binding"/>
    <property type="evidence" value="ECO:0007669"/>
    <property type="project" value="UniProtKB-KW"/>
</dbReference>
<evidence type="ECO:0000313" key="5">
    <source>
        <dbReference type="EMBL" id="HGQ73707.1"/>
    </source>
</evidence>
<evidence type="ECO:0000256" key="2">
    <source>
        <dbReference type="ARBA" id="ARBA00022840"/>
    </source>
</evidence>
<comment type="caution">
    <text evidence="5">The sequence shown here is derived from an EMBL/GenBank/DDBJ whole genome shotgun (WGS) entry which is preliminary data.</text>
</comment>
<dbReference type="EMBL" id="DTBP01000012">
    <property type="protein sequence ID" value="HGQ73707.1"/>
    <property type="molecule type" value="Genomic_DNA"/>
</dbReference>
<dbReference type="InterPro" id="IPR014001">
    <property type="entry name" value="Helicase_ATP-bd"/>
</dbReference>
<accession>A0A7C4NMB0</accession>
<gene>
    <name evidence="5" type="ORF">ENU20_01335</name>
</gene>
<dbReference type="GO" id="GO:0006289">
    <property type="term" value="P:nucleotide-excision repair"/>
    <property type="evidence" value="ECO:0007669"/>
    <property type="project" value="TreeGrafter"/>
</dbReference>
<feature type="domain" description="Helicase C-terminal" evidence="4">
    <location>
        <begin position="330"/>
        <end position="486"/>
    </location>
</feature>
<evidence type="ECO:0000259" key="4">
    <source>
        <dbReference type="PROSITE" id="PS51194"/>
    </source>
</evidence>
<name>A0A7C4NMB0_STAMA</name>
<dbReference type="SUPFAM" id="SSF52540">
    <property type="entry name" value="P-loop containing nucleoside triphosphate hydrolases"/>
    <property type="match status" value="1"/>
</dbReference>
<keyword evidence="2" id="KW-0067">ATP-binding</keyword>
<dbReference type="PANTHER" id="PTHR47957">
    <property type="entry name" value="ATP-DEPENDENT HELICASE HRQ1"/>
    <property type="match status" value="1"/>
</dbReference>
<keyword evidence="5" id="KW-0378">Hydrolase</keyword>
<dbReference type="InterPro" id="IPR011545">
    <property type="entry name" value="DEAD/DEAH_box_helicase_dom"/>
</dbReference>
<dbReference type="Gene3D" id="3.40.50.300">
    <property type="entry name" value="P-loop containing nucleotide triphosphate hydrolases"/>
    <property type="match status" value="2"/>
</dbReference>
<sequence length="1038" mass="120577">MRIDSRDVLNELKVEYISYVKPAVEPEYIDVKFKDILPEFSLIEAGDWRLYEHQYRGYKALRDGYNVILKSGTGSGKTEVWVLHVLNSIKSDPRFKTLVLYPTLALANDQIRRIEKYAKTINATALQLDAPKKELYVKQHGMFWLREKIASTNILISNPAFILNDVKKLVLRQTSALLVDFYSELNMIVIDELDFYYPRSLSLLLALLKILCMYSDTKPQIAILTATLSNPEDLGVYLKEITGRNYVVVEGKPFEVENRVYIILGWNLKEQLWNRIKGMEKEILSSIEEEPIRRELVKALKDYDYFVRNVYRVIAILQSRGFDIRIPQPDYTDIISKYLDDEYLTLVFTSSISHAEEVVRKIKSKYGGEAPVETHHHLKPKAIRESIEDRAKRGEIKVLVSPRTLSQGIDIGTVARVVHLGLPDTVKEFIQREGRKGRRRELLFSESIIIPLHSWDRELLSQGLDALNKWLNLGVEKTIVNPNNLYLHLFLGICKLLSPWFREELSSMEKKALESIGVLRNTGVDYGLARRVFEYINYYEYAPPYGIKRYLITRNGEVKPLEEISHCDLVEKFQPGNFDYVEEAIVTSLETGASRRLVKAVYEKRLTDINPYVDEDLAQAIEEYEYIKRTWGEKPSFIMDFRTGRLSSEEICVVYVPRNGFGKFKKIPNRCVWKLRSEKPRVTVIRDKVLVYYDRKTIYVPTPTAGQYSDFTYGYLYPVNPVERSDLLRLALAALMIILRRVYGIRFETIMYDVVKLGEFKYISLHEPESTGLIDQLDWLDIRRAAEKYVFDDLDRVLLLEVDEIAYSIFVSYGLDWSIVTEYLLRVIDYILAKDRIRVKFAERELAIPKPSVALKYLSLVALVEAFNEESMTPSILTCLAAYDGSEDFVIVKHYNVVPFMKPPEDIRLFEKQVIDKVLYEDFKLIVPDKDLFITQLKTANLRGLVTLIESMSDKIIDLNKLSSMKGFSNIPYELIYESIRETMEEFSDGVSIFDIVDTLTYLREKGRMGVKSIEKISKYLKYQSHVVYYTYLILSQL</sequence>
<dbReference type="PROSITE" id="PS51192">
    <property type="entry name" value="HELICASE_ATP_BIND_1"/>
    <property type="match status" value="1"/>
</dbReference>
<feature type="domain" description="Helicase ATP-binding" evidence="3">
    <location>
        <begin position="58"/>
        <end position="246"/>
    </location>
</feature>
<dbReference type="PANTHER" id="PTHR47957:SF3">
    <property type="entry name" value="ATP-DEPENDENT HELICASE HRQ1"/>
    <property type="match status" value="1"/>
</dbReference>
<dbReference type="GO" id="GO:0003676">
    <property type="term" value="F:nucleic acid binding"/>
    <property type="evidence" value="ECO:0007669"/>
    <property type="project" value="InterPro"/>
</dbReference>
<keyword evidence="1" id="KW-0547">Nucleotide-binding</keyword>
<dbReference type="InterPro" id="IPR001650">
    <property type="entry name" value="Helicase_C-like"/>
</dbReference>
<evidence type="ECO:0000256" key="1">
    <source>
        <dbReference type="ARBA" id="ARBA00022741"/>
    </source>
</evidence>
<proteinExistence type="predicted"/>
<organism evidence="5">
    <name type="scientific">Staphylothermus marinus</name>
    <dbReference type="NCBI Taxonomy" id="2280"/>
    <lineage>
        <taxon>Archaea</taxon>
        <taxon>Thermoproteota</taxon>
        <taxon>Thermoprotei</taxon>
        <taxon>Desulfurococcales</taxon>
        <taxon>Desulfurococcaceae</taxon>
        <taxon>Staphylothermus</taxon>
    </lineage>
</organism>
<dbReference type="PROSITE" id="PS51194">
    <property type="entry name" value="HELICASE_CTER"/>
    <property type="match status" value="1"/>
</dbReference>
<dbReference type="AlphaFoldDB" id="A0A7C4NMB0"/>
<protein>
    <submittedName>
        <fullName evidence="5">DEAD/DEAH box helicase</fullName>
    </submittedName>
</protein>
<dbReference type="SMART" id="SM00487">
    <property type="entry name" value="DEXDc"/>
    <property type="match status" value="1"/>
</dbReference>
<dbReference type="SMART" id="SM00490">
    <property type="entry name" value="HELICc"/>
    <property type="match status" value="1"/>
</dbReference>
<dbReference type="GO" id="GO:0043138">
    <property type="term" value="F:3'-5' DNA helicase activity"/>
    <property type="evidence" value="ECO:0007669"/>
    <property type="project" value="TreeGrafter"/>
</dbReference>
<reference evidence="5" key="1">
    <citation type="journal article" date="2020" name="mSystems">
        <title>Genome- and Community-Level Interaction Insights into Carbon Utilization and Element Cycling Functions of Hydrothermarchaeota in Hydrothermal Sediment.</title>
        <authorList>
            <person name="Zhou Z."/>
            <person name="Liu Y."/>
            <person name="Xu W."/>
            <person name="Pan J."/>
            <person name="Luo Z.H."/>
            <person name="Li M."/>
        </authorList>
    </citation>
    <scope>NUCLEOTIDE SEQUENCE [LARGE SCALE GENOMIC DNA]</scope>
    <source>
        <strain evidence="5">SpSt-648</strain>
    </source>
</reference>
<dbReference type="Pfam" id="PF00271">
    <property type="entry name" value="Helicase_C"/>
    <property type="match status" value="1"/>
</dbReference>
<dbReference type="Pfam" id="PF00270">
    <property type="entry name" value="DEAD"/>
    <property type="match status" value="1"/>
</dbReference>
<dbReference type="InterPro" id="IPR027417">
    <property type="entry name" value="P-loop_NTPase"/>
</dbReference>
<evidence type="ECO:0000259" key="3">
    <source>
        <dbReference type="PROSITE" id="PS51192"/>
    </source>
</evidence>
<keyword evidence="5" id="KW-0347">Helicase</keyword>
<dbReference type="GO" id="GO:0036297">
    <property type="term" value="P:interstrand cross-link repair"/>
    <property type="evidence" value="ECO:0007669"/>
    <property type="project" value="TreeGrafter"/>
</dbReference>